<gene>
    <name evidence="2" type="ORF">SAMN04488057_11298</name>
</gene>
<dbReference type="OrthoDB" id="9777694at2"/>
<evidence type="ECO:0000313" key="3">
    <source>
        <dbReference type="Proteomes" id="UP000184513"/>
    </source>
</evidence>
<feature type="coiled-coil region" evidence="1">
    <location>
        <begin position="174"/>
        <end position="217"/>
    </location>
</feature>
<dbReference type="Proteomes" id="UP000184513">
    <property type="component" value="Unassembled WGS sequence"/>
</dbReference>
<evidence type="ECO:0000313" key="2">
    <source>
        <dbReference type="EMBL" id="SHN23332.1"/>
    </source>
</evidence>
<keyword evidence="3" id="KW-1185">Reference proteome</keyword>
<proteinExistence type="predicted"/>
<dbReference type="STRING" id="388280.SAMN04488057_11298"/>
<organism evidence="2 3">
    <name type="scientific">Cyclobacterium lianum</name>
    <dbReference type="NCBI Taxonomy" id="388280"/>
    <lineage>
        <taxon>Bacteria</taxon>
        <taxon>Pseudomonadati</taxon>
        <taxon>Bacteroidota</taxon>
        <taxon>Cytophagia</taxon>
        <taxon>Cytophagales</taxon>
        <taxon>Cyclobacteriaceae</taxon>
        <taxon>Cyclobacterium</taxon>
    </lineage>
</organism>
<accession>A0A1M7PZV4</accession>
<dbReference type="AlphaFoldDB" id="A0A1M7PZV4"/>
<name>A0A1M7PZV4_9BACT</name>
<dbReference type="RefSeq" id="WP_143156083.1">
    <property type="nucleotide sequence ID" value="NZ_FRCY01000012.1"/>
</dbReference>
<reference evidence="2 3" key="1">
    <citation type="submission" date="2016-11" db="EMBL/GenBank/DDBJ databases">
        <authorList>
            <person name="Jaros S."/>
            <person name="Januszkiewicz K."/>
            <person name="Wedrychowicz H."/>
        </authorList>
    </citation>
    <scope>NUCLEOTIDE SEQUENCE [LARGE SCALE GENOMIC DNA]</scope>
    <source>
        <strain evidence="2 3">CGMCC 1.6102</strain>
    </source>
</reference>
<keyword evidence="1" id="KW-0175">Coiled coil</keyword>
<evidence type="ECO:0000256" key="1">
    <source>
        <dbReference type="SAM" id="Coils"/>
    </source>
</evidence>
<dbReference type="EMBL" id="FRCY01000012">
    <property type="protein sequence ID" value="SHN23332.1"/>
    <property type="molecule type" value="Genomic_DNA"/>
</dbReference>
<protein>
    <submittedName>
        <fullName evidence="2">Uncharacterized protein</fullName>
    </submittedName>
</protein>
<sequence>MANPELEAIIKEISNNGSINLIVPANLTKPDPLVVALKNHLKSKDHRTSYERKGIISTRSGYFNTSIKLENLNRALPIIDTFVKALKGRKHQLLIGDKTFVKINDEKVEIRFWEKCRSERKKEKSWDTRELIPTGHLFIQLIDMWVIKEWGDTPYTLLENKLGRIIGAIEYFAKKEAEENIRREIMRKKYEEEERVRKEIKQKKDDEQKRFSELLQESKRWAEAQQLRAYLSFIESNCSSKENLSTWIEWARAKADWYDPLIKNEDKWMDGFS</sequence>